<feature type="region of interest" description="Disordered" evidence="1">
    <location>
        <begin position="147"/>
        <end position="187"/>
    </location>
</feature>
<feature type="compositionally biased region" description="Polar residues" evidence="1">
    <location>
        <begin position="1"/>
        <end position="20"/>
    </location>
</feature>
<keyword evidence="3" id="KW-1185">Reference proteome</keyword>
<evidence type="ECO:0000313" key="2">
    <source>
        <dbReference type="EMBL" id="EED90565.1"/>
    </source>
</evidence>
<dbReference type="KEGG" id="tps:THAPSDRAFT_7419"/>
<evidence type="ECO:0000256" key="1">
    <source>
        <dbReference type="SAM" id="MobiDB-lite"/>
    </source>
</evidence>
<reference evidence="2 3" key="2">
    <citation type="journal article" date="2008" name="Nature">
        <title>The Phaeodactylum genome reveals the evolutionary history of diatom genomes.</title>
        <authorList>
            <person name="Bowler C."/>
            <person name="Allen A.E."/>
            <person name="Badger J.H."/>
            <person name="Grimwood J."/>
            <person name="Jabbari K."/>
            <person name="Kuo A."/>
            <person name="Maheswari U."/>
            <person name="Martens C."/>
            <person name="Maumus F."/>
            <person name="Otillar R.P."/>
            <person name="Rayko E."/>
            <person name="Salamov A."/>
            <person name="Vandepoele K."/>
            <person name="Beszteri B."/>
            <person name="Gruber A."/>
            <person name="Heijde M."/>
            <person name="Katinka M."/>
            <person name="Mock T."/>
            <person name="Valentin K."/>
            <person name="Verret F."/>
            <person name="Berges J.A."/>
            <person name="Brownlee C."/>
            <person name="Cadoret J.P."/>
            <person name="Chiovitti A."/>
            <person name="Choi C.J."/>
            <person name="Coesel S."/>
            <person name="De Martino A."/>
            <person name="Detter J.C."/>
            <person name="Durkin C."/>
            <person name="Falciatore A."/>
            <person name="Fournet J."/>
            <person name="Haruta M."/>
            <person name="Huysman M.J."/>
            <person name="Jenkins B.D."/>
            <person name="Jiroutova K."/>
            <person name="Jorgensen R.E."/>
            <person name="Joubert Y."/>
            <person name="Kaplan A."/>
            <person name="Kroger N."/>
            <person name="Kroth P.G."/>
            <person name="La Roche J."/>
            <person name="Lindquist E."/>
            <person name="Lommer M."/>
            <person name="Martin-Jezequel V."/>
            <person name="Lopez P.J."/>
            <person name="Lucas S."/>
            <person name="Mangogna M."/>
            <person name="McGinnis K."/>
            <person name="Medlin L.K."/>
            <person name="Montsant A."/>
            <person name="Oudot-Le Secq M.P."/>
            <person name="Napoli C."/>
            <person name="Obornik M."/>
            <person name="Parker M.S."/>
            <person name="Petit J.L."/>
            <person name="Porcel B.M."/>
            <person name="Poulsen N."/>
            <person name="Robison M."/>
            <person name="Rychlewski L."/>
            <person name="Rynearson T.A."/>
            <person name="Schmutz J."/>
            <person name="Shapiro H."/>
            <person name="Siaut M."/>
            <person name="Stanley M."/>
            <person name="Sussman M.R."/>
            <person name="Taylor A.R."/>
            <person name="Vardi A."/>
            <person name="von Dassow P."/>
            <person name="Vyverman W."/>
            <person name="Willis A."/>
            <person name="Wyrwicz L.S."/>
            <person name="Rokhsar D.S."/>
            <person name="Weissenbach J."/>
            <person name="Armbrust E.V."/>
            <person name="Green B.R."/>
            <person name="Van de Peer Y."/>
            <person name="Grigoriev I.V."/>
        </authorList>
    </citation>
    <scope>NUCLEOTIDE SEQUENCE [LARGE SCALE GENOMIC DNA]</scope>
    <source>
        <strain evidence="2 3">CCMP1335</strain>
    </source>
</reference>
<name>B8C6G6_THAPS</name>
<dbReference type="HOGENOM" id="CLU_414785_0_0_1"/>
<evidence type="ECO:0008006" key="4">
    <source>
        <dbReference type="Google" id="ProtNLM"/>
    </source>
</evidence>
<dbReference type="eggNOG" id="ENOG502SZDI">
    <property type="taxonomic scope" value="Eukaryota"/>
</dbReference>
<dbReference type="GeneID" id="7452421"/>
<accession>B8C6G6</accession>
<organism evidence="2 3">
    <name type="scientific">Thalassiosira pseudonana</name>
    <name type="common">Marine diatom</name>
    <name type="synonym">Cyclotella nana</name>
    <dbReference type="NCBI Taxonomy" id="35128"/>
    <lineage>
        <taxon>Eukaryota</taxon>
        <taxon>Sar</taxon>
        <taxon>Stramenopiles</taxon>
        <taxon>Ochrophyta</taxon>
        <taxon>Bacillariophyta</taxon>
        <taxon>Coscinodiscophyceae</taxon>
        <taxon>Thalassiosirophycidae</taxon>
        <taxon>Thalassiosirales</taxon>
        <taxon>Thalassiosiraceae</taxon>
        <taxon>Thalassiosira</taxon>
    </lineage>
</organism>
<dbReference type="PaxDb" id="35128-Thaps7419"/>
<feature type="compositionally biased region" description="Polar residues" evidence="1">
    <location>
        <begin position="56"/>
        <end position="67"/>
    </location>
</feature>
<protein>
    <recommendedName>
        <fullName evidence="4">Fe2OG dioxygenase domain-containing protein</fullName>
    </recommendedName>
</protein>
<gene>
    <name evidence="2" type="ORF">THAPSDRAFT_7419</name>
</gene>
<dbReference type="InParanoid" id="B8C6G6"/>
<dbReference type="AlphaFoldDB" id="B8C6G6"/>
<sequence length="662" mass="73189">MGSSVSRYHPRQSTTPSSDYSLAGGESRTKEAKPSAGVTPASLSFDLKKRDRRVRQTNTKQPGQTPSIRRGSSKQEPPKQSNRKPLALIKNLSSPNTNSKSRRTSSSNNMHSQGFASQSAPSSKKGGGILHPKDVNKENVPAVFGAENQPHHRQHPSRDPLQSIGGELLNGEDSAATKSTGSVTDRVGGLKGGSEFAVANPVMKVSVDPPGVMGTNLPWMQHDNTGVNPYVGGNPNFQFPPMNHWGYHHQQQQGHVPNPSQQQQQHWTIPFLAPIAASVRHPFANFMGNNWAPPNNAHTQNPYWPHQQYHDPEQTTSIPMEAEATKTETGCSTAMDVVETTEMSKKKKAASKSKAKTQCPSVDLPSTFAPMHVIQKVKARNEAAGVVSTIQVRANETSSTKRVTRSVAKALKNANEVVACQALSPQKANVVGDIDSSTSPQILTVLGKRVTMIDPVRKVFVIDLLSQQTCDEIRTLADDHTRMIHESGSDAETWRTLYTYTKMDLPVIEVENMRAKYTDKILHDVKKIVGEIFGEKKEAMKLRPRSWKEPHLLLYQKLDDKPDHTGIEMHYDGCDVTWQAMLTDINEYEGGGTYFRCLRQTIKLQQGQVLVHPGELYHKGIDITCGVRTLLVCFTDGFSPKILDDSKQADDKLEYEKNVVIC</sequence>
<evidence type="ECO:0000313" key="3">
    <source>
        <dbReference type="Proteomes" id="UP000001449"/>
    </source>
</evidence>
<feature type="compositionally biased region" description="Polar residues" evidence="1">
    <location>
        <begin position="110"/>
        <end position="122"/>
    </location>
</feature>
<proteinExistence type="predicted"/>
<dbReference type="EMBL" id="CM000644">
    <property type="protein sequence ID" value="EED90565.1"/>
    <property type="molecule type" value="Genomic_DNA"/>
</dbReference>
<feature type="region of interest" description="Disordered" evidence="1">
    <location>
        <begin position="1"/>
        <end position="135"/>
    </location>
</feature>
<dbReference type="RefSeq" id="XP_002291714.1">
    <property type="nucleotide sequence ID" value="XM_002291678.1"/>
</dbReference>
<reference evidence="2 3" key="1">
    <citation type="journal article" date="2004" name="Science">
        <title>The genome of the diatom Thalassiosira pseudonana: ecology, evolution, and metabolism.</title>
        <authorList>
            <person name="Armbrust E.V."/>
            <person name="Berges J.A."/>
            <person name="Bowler C."/>
            <person name="Green B.R."/>
            <person name="Martinez D."/>
            <person name="Putnam N.H."/>
            <person name="Zhou S."/>
            <person name="Allen A.E."/>
            <person name="Apt K.E."/>
            <person name="Bechner M."/>
            <person name="Brzezinski M.A."/>
            <person name="Chaal B.K."/>
            <person name="Chiovitti A."/>
            <person name="Davis A.K."/>
            <person name="Demarest M.S."/>
            <person name="Detter J.C."/>
            <person name="Glavina T."/>
            <person name="Goodstein D."/>
            <person name="Hadi M.Z."/>
            <person name="Hellsten U."/>
            <person name="Hildebrand M."/>
            <person name="Jenkins B.D."/>
            <person name="Jurka J."/>
            <person name="Kapitonov V.V."/>
            <person name="Kroger N."/>
            <person name="Lau W.W."/>
            <person name="Lane T.W."/>
            <person name="Larimer F.W."/>
            <person name="Lippmeier J.C."/>
            <person name="Lucas S."/>
            <person name="Medina M."/>
            <person name="Montsant A."/>
            <person name="Obornik M."/>
            <person name="Parker M.S."/>
            <person name="Palenik B."/>
            <person name="Pazour G.J."/>
            <person name="Richardson P.M."/>
            <person name="Rynearson T.A."/>
            <person name="Saito M.A."/>
            <person name="Schwartz D.C."/>
            <person name="Thamatrakoln K."/>
            <person name="Valentin K."/>
            <person name="Vardi A."/>
            <person name="Wilkerson F.P."/>
            <person name="Rokhsar D.S."/>
        </authorList>
    </citation>
    <scope>NUCLEOTIDE SEQUENCE [LARGE SCALE GENOMIC DNA]</scope>
    <source>
        <strain evidence="2 3">CCMP1335</strain>
    </source>
</reference>
<dbReference type="Proteomes" id="UP000001449">
    <property type="component" value="Chromosome 8"/>
</dbReference>
<dbReference type="Gene3D" id="2.60.120.620">
    <property type="entry name" value="q2cbj1_9rhob like domain"/>
    <property type="match status" value="1"/>
</dbReference>
<feature type="compositionally biased region" description="Low complexity" evidence="1">
    <location>
        <begin position="93"/>
        <end position="109"/>
    </location>
</feature>